<accession>A0ABQ2KGC0</accession>
<name>A0ABQ2KGC0_9MICO</name>
<keyword evidence="6" id="KW-0067">ATP-binding</keyword>
<keyword evidence="7" id="KW-0443">Lipid metabolism</keyword>
<evidence type="ECO:0000313" key="11">
    <source>
        <dbReference type="Proteomes" id="UP000626982"/>
    </source>
</evidence>
<sequence>MHVVVASNPAARFGRSGEVGARVAARVAELGHEVTHVAAADARGQLEQTRFAMIRGDALVAVGGDGMVHVALQVVGGTSKPLLVVPAGSGNDLAEALGIRSVEQAIDGLEAALAARPERIDLVRIEHPEGVALAAGIVSVGFDADVTVRSSRMRRVPSRVRYEAAIVATLLRLRHRSFRVRIDGGAERTWRTVIAAVANNRTLGGGIPLAASASMRDGLLTAVFADELRYPAFLRLLVRALRGTHQSDPRVTTIDCETVELASDEEVVVCADGEVVGRLPVRCSTMPGALRVLLPVPSGA</sequence>
<keyword evidence="5 10" id="KW-0418">Kinase</keyword>
<keyword evidence="3" id="KW-0808">Transferase</keyword>
<feature type="domain" description="DAGKc" evidence="9">
    <location>
        <begin position="57"/>
        <end position="129"/>
    </location>
</feature>
<evidence type="ECO:0000256" key="2">
    <source>
        <dbReference type="ARBA" id="ARBA00005983"/>
    </source>
</evidence>
<comment type="similarity">
    <text evidence="2">Belongs to the diacylglycerol/lipid kinase family.</text>
</comment>
<evidence type="ECO:0000256" key="3">
    <source>
        <dbReference type="ARBA" id="ARBA00022679"/>
    </source>
</evidence>
<dbReference type="PANTHER" id="PTHR12358:SF106">
    <property type="entry name" value="LIPID KINASE YEGS"/>
    <property type="match status" value="1"/>
</dbReference>
<dbReference type="PANTHER" id="PTHR12358">
    <property type="entry name" value="SPHINGOSINE KINASE"/>
    <property type="match status" value="1"/>
</dbReference>
<protein>
    <submittedName>
        <fullName evidence="10">Diacylglycerol kinase</fullName>
    </submittedName>
</protein>
<dbReference type="InterPro" id="IPR016064">
    <property type="entry name" value="NAD/diacylglycerol_kinase_sf"/>
</dbReference>
<keyword evidence="7" id="KW-0444">Lipid biosynthesis</keyword>
<dbReference type="InterPro" id="IPR050187">
    <property type="entry name" value="Lipid_Phosphate_FormReg"/>
</dbReference>
<dbReference type="Pfam" id="PF19279">
    <property type="entry name" value="YegS_C"/>
    <property type="match status" value="1"/>
</dbReference>
<evidence type="ECO:0000313" key="10">
    <source>
        <dbReference type="EMBL" id="GGN81032.1"/>
    </source>
</evidence>
<keyword evidence="8" id="KW-1208">Phospholipid metabolism</keyword>
<evidence type="ECO:0000256" key="1">
    <source>
        <dbReference type="ARBA" id="ARBA00001946"/>
    </source>
</evidence>
<evidence type="ECO:0000256" key="8">
    <source>
        <dbReference type="ARBA" id="ARBA00023264"/>
    </source>
</evidence>
<keyword evidence="11" id="KW-1185">Reference proteome</keyword>
<dbReference type="InterPro" id="IPR001206">
    <property type="entry name" value="Diacylglycerol_kinase_cat_dom"/>
</dbReference>
<reference evidence="11" key="1">
    <citation type="journal article" date="2019" name="Int. J. Syst. Evol. Microbiol.">
        <title>The Global Catalogue of Microorganisms (GCM) 10K type strain sequencing project: providing services to taxonomists for standard genome sequencing and annotation.</title>
        <authorList>
            <consortium name="The Broad Institute Genomics Platform"/>
            <consortium name="The Broad Institute Genome Sequencing Center for Infectious Disease"/>
            <person name="Wu L."/>
            <person name="Ma J."/>
        </authorList>
    </citation>
    <scope>NUCLEOTIDE SEQUENCE [LARGE SCALE GENOMIC DNA]</scope>
    <source>
        <strain evidence="11">CGMCC 1.6960</strain>
    </source>
</reference>
<dbReference type="Gene3D" id="2.60.200.40">
    <property type="match status" value="1"/>
</dbReference>
<keyword evidence="7" id="KW-0594">Phospholipid biosynthesis</keyword>
<comment type="caution">
    <text evidence="10">The sequence shown here is derived from an EMBL/GenBank/DDBJ whole genome shotgun (WGS) entry which is preliminary data.</text>
</comment>
<dbReference type="SUPFAM" id="SSF111331">
    <property type="entry name" value="NAD kinase/diacylglycerol kinase-like"/>
    <property type="match status" value="1"/>
</dbReference>
<comment type="cofactor">
    <cofactor evidence="1">
        <name>Mg(2+)</name>
        <dbReference type="ChEBI" id="CHEBI:18420"/>
    </cofactor>
</comment>
<dbReference type="EMBL" id="BMLM01000001">
    <property type="protein sequence ID" value="GGN81032.1"/>
    <property type="molecule type" value="Genomic_DNA"/>
</dbReference>
<dbReference type="GO" id="GO:0016301">
    <property type="term" value="F:kinase activity"/>
    <property type="evidence" value="ECO:0007669"/>
    <property type="project" value="UniProtKB-KW"/>
</dbReference>
<dbReference type="Gene3D" id="3.40.50.10330">
    <property type="entry name" value="Probable inorganic polyphosphate/atp-NAD kinase, domain 1"/>
    <property type="match status" value="1"/>
</dbReference>
<organism evidence="10 11">
    <name type="scientific">Agrococcus terreus</name>
    <dbReference type="NCBI Taxonomy" id="574649"/>
    <lineage>
        <taxon>Bacteria</taxon>
        <taxon>Bacillati</taxon>
        <taxon>Actinomycetota</taxon>
        <taxon>Actinomycetes</taxon>
        <taxon>Micrococcales</taxon>
        <taxon>Microbacteriaceae</taxon>
        <taxon>Agrococcus</taxon>
    </lineage>
</organism>
<dbReference type="RefSeq" id="WP_188716589.1">
    <property type="nucleotide sequence ID" value="NZ_BAABBD010000006.1"/>
</dbReference>
<dbReference type="PROSITE" id="PS50146">
    <property type="entry name" value="DAGK"/>
    <property type="match status" value="1"/>
</dbReference>
<evidence type="ECO:0000256" key="5">
    <source>
        <dbReference type="ARBA" id="ARBA00022777"/>
    </source>
</evidence>
<keyword evidence="4" id="KW-0547">Nucleotide-binding</keyword>
<proteinExistence type="inferred from homology"/>
<evidence type="ECO:0000256" key="4">
    <source>
        <dbReference type="ARBA" id="ARBA00022741"/>
    </source>
</evidence>
<evidence type="ECO:0000256" key="7">
    <source>
        <dbReference type="ARBA" id="ARBA00023209"/>
    </source>
</evidence>
<dbReference type="Pfam" id="PF00781">
    <property type="entry name" value="DAGK_cat"/>
    <property type="match status" value="1"/>
</dbReference>
<dbReference type="InterPro" id="IPR017438">
    <property type="entry name" value="ATP-NAD_kinase_N"/>
</dbReference>
<evidence type="ECO:0000256" key="6">
    <source>
        <dbReference type="ARBA" id="ARBA00022840"/>
    </source>
</evidence>
<gene>
    <name evidence="10" type="ORF">GCM10010968_09490</name>
</gene>
<dbReference type="InterPro" id="IPR045540">
    <property type="entry name" value="YegS/DAGK_C"/>
</dbReference>
<dbReference type="Proteomes" id="UP000626982">
    <property type="component" value="Unassembled WGS sequence"/>
</dbReference>
<evidence type="ECO:0000259" key="9">
    <source>
        <dbReference type="PROSITE" id="PS50146"/>
    </source>
</evidence>